<dbReference type="Proteomes" id="UP001156870">
    <property type="component" value="Unassembled WGS sequence"/>
</dbReference>
<dbReference type="Gene3D" id="3.40.470.10">
    <property type="entry name" value="Uracil-DNA glycosylase-like domain"/>
    <property type="match status" value="1"/>
</dbReference>
<proteinExistence type="predicted"/>
<dbReference type="RefSeq" id="WP_232594518.1">
    <property type="nucleotide sequence ID" value="NZ_BSPD01000027.1"/>
</dbReference>
<evidence type="ECO:0000313" key="3">
    <source>
        <dbReference type="Proteomes" id="UP001156870"/>
    </source>
</evidence>
<organism evidence="2 3">
    <name type="scientific">Marinibactrum halimedae</name>
    <dbReference type="NCBI Taxonomy" id="1444977"/>
    <lineage>
        <taxon>Bacteria</taxon>
        <taxon>Pseudomonadati</taxon>
        <taxon>Pseudomonadota</taxon>
        <taxon>Gammaproteobacteria</taxon>
        <taxon>Cellvibrionales</taxon>
        <taxon>Cellvibrionaceae</taxon>
        <taxon>Marinibactrum</taxon>
    </lineage>
</organism>
<comment type="caution">
    <text evidence="2">The sequence shown here is derived from an EMBL/GenBank/DDBJ whole genome shotgun (WGS) entry which is preliminary data.</text>
</comment>
<dbReference type="InterPro" id="IPR036895">
    <property type="entry name" value="Uracil-DNA_glycosylase-like_sf"/>
</dbReference>
<feature type="region of interest" description="Disordered" evidence="1">
    <location>
        <begin position="47"/>
        <end position="86"/>
    </location>
</feature>
<dbReference type="SUPFAM" id="SSF52141">
    <property type="entry name" value="Uracil-DNA glycosylase-like"/>
    <property type="match status" value="1"/>
</dbReference>
<dbReference type="AlphaFoldDB" id="A0AA37WKQ9"/>
<feature type="compositionally biased region" description="Polar residues" evidence="1">
    <location>
        <begin position="47"/>
        <end position="56"/>
    </location>
</feature>
<gene>
    <name evidence="2" type="ORF">GCM10007877_09320</name>
</gene>
<protein>
    <submittedName>
        <fullName evidence="2">Uncharacterized protein</fullName>
    </submittedName>
</protein>
<evidence type="ECO:0000256" key="1">
    <source>
        <dbReference type="SAM" id="MobiDB-lite"/>
    </source>
</evidence>
<accession>A0AA37WKQ9</accession>
<keyword evidence="3" id="KW-1185">Reference proteome</keyword>
<reference evidence="2 3" key="1">
    <citation type="journal article" date="2014" name="Int. J. Syst. Evol. Microbiol.">
        <title>Complete genome sequence of Corynebacterium casei LMG S-19264T (=DSM 44701T), isolated from a smear-ripened cheese.</title>
        <authorList>
            <consortium name="US DOE Joint Genome Institute (JGI-PGF)"/>
            <person name="Walter F."/>
            <person name="Albersmeier A."/>
            <person name="Kalinowski J."/>
            <person name="Ruckert C."/>
        </authorList>
    </citation>
    <scope>NUCLEOTIDE SEQUENCE [LARGE SCALE GENOMIC DNA]</scope>
    <source>
        <strain evidence="2 3">NBRC 110095</strain>
    </source>
</reference>
<sequence>MAVNEAQRLTYLEAMGVDQYLPRRRLPGAPAPIQAEWRPEWLHQLNRSDQSASPVTSARAETESLKTGSPANTALSTTKPSTSKAEISVHPVTNQAVVLNDGAPRSDNRAGVPKAADEVVTDILSEFTPSAQDKMQGRASKAQSLKSPPVSDSAAGNLRFSLSVWRVNDDVLVIDSRHSELALPTETLLRNILRAMGYPPELPRSEVIKWPLIKGTKHDQSESAAREMMQAFLDEQFLLQPGKFIFLMGRDAVRVTVEETNDFESLLGQSIAISDFDVTALVMPSLVELLQSPKMKSIVWQALTPLRKS</sequence>
<dbReference type="EMBL" id="BSPD01000027">
    <property type="protein sequence ID" value="GLS25218.1"/>
    <property type="molecule type" value="Genomic_DNA"/>
</dbReference>
<name>A0AA37WKQ9_9GAMM</name>
<evidence type="ECO:0000313" key="2">
    <source>
        <dbReference type="EMBL" id="GLS25218.1"/>
    </source>
</evidence>
<feature type="region of interest" description="Disordered" evidence="1">
    <location>
        <begin position="129"/>
        <end position="151"/>
    </location>
</feature>
<feature type="compositionally biased region" description="Polar residues" evidence="1">
    <location>
        <begin position="65"/>
        <end position="86"/>
    </location>
</feature>